<dbReference type="NCBIfam" id="TIGR01322">
    <property type="entry name" value="scrB_fam"/>
    <property type="match status" value="1"/>
</dbReference>
<comment type="pathway">
    <text evidence="1 9">Glycan biosynthesis; sucrose metabolism.</text>
</comment>
<comment type="similarity">
    <text evidence="2 8">Belongs to the glycosyl hydrolase 32 family.</text>
</comment>
<dbReference type="GO" id="GO:0004564">
    <property type="term" value="F:beta-fructofuranosidase activity"/>
    <property type="evidence" value="ECO:0007669"/>
    <property type="project" value="UniProtKB-EC"/>
</dbReference>
<comment type="catalytic activity">
    <reaction evidence="8">
        <text>Hydrolysis of terminal non-reducing beta-D-fructofuranoside residues in beta-D-fructofuranosides.</text>
        <dbReference type="EC" id="3.2.1.26"/>
    </reaction>
</comment>
<dbReference type="GO" id="GO:0005985">
    <property type="term" value="P:sucrose metabolic process"/>
    <property type="evidence" value="ECO:0007669"/>
    <property type="project" value="UniProtKB-UniPathway"/>
</dbReference>
<organism evidence="12 13">
    <name type="scientific">Paenalkalicoccus suaedae</name>
    <dbReference type="NCBI Taxonomy" id="2592382"/>
    <lineage>
        <taxon>Bacteria</taxon>
        <taxon>Bacillati</taxon>
        <taxon>Bacillota</taxon>
        <taxon>Bacilli</taxon>
        <taxon>Bacillales</taxon>
        <taxon>Bacillaceae</taxon>
        <taxon>Paenalkalicoccus</taxon>
    </lineage>
</organism>
<keyword evidence="6 8" id="KW-0326">Glycosidase</keyword>
<dbReference type="Gene3D" id="2.115.10.20">
    <property type="entry name" value="Glycosyl hydrolase domain, family 43"/>
    <property type="match status" value="1"/>
</dbReference>
<dbReference type="EC" id="3.2.1.26" evidence="3 8"/>
<dbReference type="KEGG" id="psua:FLK61_40405"/>
<dbReference type="InterPro" id="IPR013189">
    <property type="entry name" value="Glyco_hydro_32_C"/>
</dbReference>
<feature type="domain" description="Glycosyl hydrolase family 32 C-terminal" evidence="11">
    <location>
        <begin position="392"/>
        <end position="466"/>
    </location>
</feature>
<dbReference type="Pfam" id="PF00251">
    <property type="entry name" value="Glyco_hydro_32N"/>
    <property type="match status" value="1"/>
</dbReference>
<evidence type="ECO:0000256" key="9">
    <source>
        <dbReference type="RuleBase" id="RU365015"/>
    </source>
</evidence>
<dbReference type="Gene3D" id="2.60.120.560">
    <property type="entry name" value="Exo-inulinase, domain 1"/>
    <property type="match status" value="1"/>
</dbReference>
<keyword evidence="9" id="KW-0963">Cytoplasm</keyword>
<evidence type="ECO:0000256" key="5">
    <source>
        <dbReference type="ARBA" id="ARBA00022801"/>
    </source>
</evidence>
<dbReference type="InterPro" id="IPR023296">
    <property type="entry name" value="Glyco_hydro_beta-prop_sf"/>
</dbReference>
<reference evidence="13" key="1">
    <citation type="submission" date="2019-07" db="EMBL/GenBank/DDBJ databases">
        <title>Bacillus alkalisoli sp. nov. isolated from saline soil.</title>
        <authorList>
            <person name="Sun J.-Q."/>
            <person name="Xu L."/>
        </authorList>
    </citation>
    <scope>NUCLEOTIDE SEQUENCE [LARGE SCALE GENOMIC DNA]</scope>
    <source>
        <strain evidence="13">M4U3P1</strain>
    </source>
</reference>
<dbReference type="PANTHER" id="PTHR43101:SF1">
    <property type="entry name" value="BETA-FRUCTOSIDASE"/>
    <property type="match status" value="1"/>
</dbReference>
<dbReference type="PROSITE" id="PS00609">
    <property type="entry name" value="GLYCOSYL_HYDROL_F32"/>
    <property type="match status" value="1"/>
</dbReference>
<feature type="domain" description="Glycosyl hydrolase family 32 N-terminal" evidence="10">
    <location>
        <begin position="33"/>
        <end position="339"/>
    </location>
</feature>
<dbReference type="GO" id="GO:0005737">
    <property type="term" value="C:cytoplasm"/>
    <property type="evidence" value="ECO:0007669"/>
    <property type="project" value="UniProtKB-SubCell"/>
</dbReference>
<keyword evidence="9" id="KW-0119">Carbohydrate metabolism</keyword>
<protein>
    <recommendedName>
        <fullName evidence="4 8">Sucrose-6-phosphate hydrolase</fullName>
        <ecNumber evidence="3 8">3.2.1.26</ecNumber>
    </recommendedName>
    <alternativeName>
        <fullName evidence="7 9">Invertase</fullName>
    </alternativeName>
</protein>
<dbReference type="PANTHER" id="PTHR43101">
    <property type="entry name" value="BETA-FRUCTOSIDASE"/>
    <property type="match status" value="1"/>
</dbReference>
<dbReference type="InterPro" id="IPR013320">
    <property type="entry name" value="ConA-like_dom_sf"/>
</dbReference>
<comment type="subcellular location">
    <subcellularLocation>
        <location evidence="9">Cytoplasm</location>
    </subcellularLocation>
</comment>
<dbReference type="Pfam" id="PF08244">
    <property type="entry name" value="Glyco_hydro_32C"/>
    <property type="match status" value="1"/>
</dbReference>
<evidence type="ECO:0000313" key="13">
    <source>
        <dbReference type="Proteomes" id="UP000318138"/>
    </source>
</evidence>
<dbReference type="AlphaFoldDB" id="A0A859FKE5"/>
<sequence>MTDKERELHELAYAEVKKHKETVDADPYRQAFHIMPPVGLVNDPNGFVQWNGTYHMFYQWNPFAPNHSHKFWGHVTSDDLVNWKEQPIAIAPSDWFDKNGCYSGSGIDVDGKLTLMYTGNVKDEDGNRESYQCLAVSEDGVHFEKLGPVVDQLPEGYTAHFRDPKVWKENGRYYFVIGAQTEDLTGRVLLYSSDDMKNWELHGPIAGSNVGTLREFGYMWECPDVFRLDGTDVLVVSPQGLEAEGLRFHNVYQAGYFLGNLDLDKASFEHGEFDELDRGFEFYAPQTTVDESGRRILVGWMGVPDQEEEYQPTVEKGWIHCLTVPRVLTVEDGLLKQRPVAELSKLRGEATHAVVSLQDEMQELVPSKARAQELLLTDLEQAEWEIDVFGAATISYDKATNLLSFERPNGKTGDAERRQVKVDRLSELRVFIDRSSLELFVNDGEYVLTGRIFPGESESGLRVRGESVNEFAVTAWDFE</sequence>
<evidence type="ECO:0000256" key="6">
    <source>
        <dbReference type="ARBA" id="ARBA00023295"/>
    </source>
</evidence>
<dbReference type="InterPro" id="IPR013148">
    <property type="entry name" value="Glyco_hydro_32_N"/>
</dbReference>
<evidence type="ECO:0000256" key="8">
    <source>
        <dbReference type="RuleBase" id="RU362110"/>
    </source>
</evidence>
<keyword evidence="13" id="KW-1185">Reference proteome</keyword>
<dbReference type="SMART" id="SM00640">
    <property type="entry name" value="Glyco_32"/>
    <property type="match status" value="1"/>
</dbReference>
<comment type="function">
    <text evidence="9">Enables the bacterium to metabolize sucrose as a sole carbon source.</text>
</comment>
<dbReference type="SUPFAM" id="SSF75005">
    <property type="entry name" value="Arabinanase/levansucrase/invertase"/>
    <property type="match status" value="1"/>
</dbReference>
<evidence type="ECO:0000256" key="2">
    <source>
        <dbReference type="ARBA" id="ARBA00009902"/>
    </source>
</evidence>
<dbReference type="InterPro" id="IPR006232">
    <property type="entry name" value="Suc6P_hydrolase"/>
</dbReference>
<evidence type="ECO:0000256" key="1">
    <source>
        <dbReference type="ARBA" id="ARBA00004914"/>
    </source>
</evidence>
<name>A0A859FKE5_9BACI</name>
<proteinExistence type="inferred from homology"/>
<evidence type="ECO:0000256" key="7">
    <source>
        <dbReference type="ARBA" id="ARBA00033367"/>
    </source>
</evidence>
<keyword evidence="5 8" id="KW-0378">Hydrolase</keyword>
<dbReference type="SUPFAM" id="SSF49899">
    <property type="entry name" value="Concanavalin A-like lectins/glucanases"/>
    <property type="match status" value="1"/>
</dbReference>
<dbReference type="EMBL" id="CP041372">
    <property type="protein sequence ID" value="QKS73350.1"/>
    <property type="molecule type" value="Genomic_DNA"/>
</dbReference>
<evidence type="ECO:0000313" key="12">
    <source>
        <dbReference type="EMBL" id="QKS73350.1"/>
    </source>
</evidence>
<dbReference type="InterPro" id="IPR051214">
    <property type="entry name" value="GH32_Enzymes"/>
</dbReference>
<dbReference type="InterPro" id="IPR018053">
    <property type="entry name" value="Glyco_hydro_32_AS"/>
</dbReference>
<dbReference type="RefSeq" id="WP_176011305.1">
    <property type="nucleotide sequence ID" value="NZ_CP041372.2"/>
</dbReference>
<dbReference type="Proteomes" id="UP000318138">
    <property type="component" value="Chromosome"/>
</dbReference>
<accession>A0A859FKE5</accession>
<dbReference type="UniPathway" id="UPA00238"/>
<evidence type="ECO:0000256" key="4">
    <source>
        <dbReference type="ARBA" id="ARBA00019623"/>
    </source>
</evidence>
<gene>
    <name evidence="12" type="ORF">FLK61_40405</name>
</gene>
<evidence type="ECO:0000256" key="3">
    <source>
        <dbReference type="ARBA" id="ARBA00012758"/>
    </source>
</evidence>
<evidence type="ECO:0000259" key="10">
    <source>
        <dbReference type="Pfam" id="PF00251"/>
    </source>
</evidence>
<evidence type="ECO:0000259" key="11">
    <source>
        <dbReference type="Pfam" id="PF08244"/>
    </source>
</evidence>
<dbReference type="CDD" id="cd18623">
    <property type="entry name" value="GH32_ScrB-like"/>
    <property type="match status" value="1"/>
</dbReference>
<dbReference type="InterPro" id="IPR001362">
    <property type="entry name" value="Glyco_hydro_32"/>
</dbReference>